<evidence type="ECO:0000313" key="6">
    <source>
        <dbReference type="Proteomes" id="UP000800039"/>
    </source>
</evidence>
<dbReference type="AlphaFoldDB" id="A0A9P4LB02"/>
<dbReference type="FunFam" id="3.30.2080.10:FF:000001">
    <property type="entry name" value="Alpha-1,2-mannosidase subfamily"/>
    <property type="match status" value="1"/>
</dbReference>
<dbReference type="PANTHER" id="PTHR12143">
    <property type="entry name" value="PEPTIDE N-GLYCANASE PNGASE -RELATED"/>
    <property type="match status" value="1"/>
</dbReference>
<dbReference type="RefSeq" id="XP_040790581.1">
    <property type="nucleotide sequence ID" value="XM_040928245.1"/>
</dbReference>
<dbReference type="FunFam" id="1.20.1610.10:FF:000002">
    <property type="entry name" value="Alpha-1,2-mannosidase family protein"/>
    <property type="match status" value="1"/>
</dbReference>
<evidence type="ECO:0000259" key="3">
    <source>
        <dbReference type="Pfam" id="PF07971"/>
    </source>
</evidence>
<dbReference type="InterPro" id="IPR005887">
    <property type="entry name" value="GH92_a_mannosidase_put"/>
</dbReference>
<organism evidence="5 6">
    <name type="scientific">Cucurbitaria berberidis CBS 394.84</name>
    <dbReference type="NCBI Taxonomy" id="1168544"/>
    <lineage>
        <taxon>Eukaryota</taxon>
        <taxon>Fungi</taxon>
        <taxon>Dikarya</taxon>
        <taxon>Ascomycota</taxon>
        <taxon>Pezizomycotina</taxon>
        <taxon>Dothideomycetes</taxon>
        <taxon>Pleosporomycetidae</taxon>
        <taxon>Pleosporales</taxon>
        <taxon>Pleosporineae</taxon>
        <taxon>Cucurbitariaceae</taxon>
        <taxon>Cucurbitaria</taxon>
    </lineage>
</organism>
<evidence type="ECO:0000256" key="1">
    <source>
        <dbReference type="SAM" id="MobiDB-lite"/>
    </source>
</evidence>
<dbReference type="OrthoDB" id="449263at2759"/>
<dbReference type="InterPro" id="IPR041371">
    <property type="entry name" value="GH92_N"/>
</dbReference>
<feature type="domain" description="Glycosyl hydrolase family 92 N-terminal" evidence="4">
    <location>
        <begin position="38"/>
        <end position="293"/>
    </location>
</feature>
<name>A0A9P4LB02_9PLEO</name>
<keyword evidence="5" id="KW-0378">Hydrolase</keyword>
<dbReference type="PANTHER" id="PTHR12143:SF42">
    <property type="entry name" value="PUTATIVE SUBFAMILY (AFU_ORTHOLOGUE AFUA_6G13760)-RELATED"/>
    <property type="match status" value="1"/>
</dbReference>
<gene>
    <name evidence="5" type="ORF">K460DRAFT_278342</name>
</gene>
<dbReference type="GO" id="GO:0005975">
    <property type="term" value="P:carbohydrate metabolic process"/>
    <property type="evidence" value="ECO:0007669"/>
    <property type="project" value="InterPro"/>
</dbReference>
<dbReference type="GO" id="GO:0000224">
    <property type="term" value="F:peptide-N4-(N-acetyl-beta-glucosaminyl)asparagine amidase activity"/>
    <property type="evidence" value="ECO:0007669"/>
    <property type="project" value="TreeGrafter"/>
</dbReference>
<dbReference type="GeneID" id="63845498"/>
<keyword evidence="2" id="KW-0732">Signal</keyword>
<dbReference type="SUPFAM" id="SSF48208">
    <property type="entry name" value="Six-hairpin glycosidases"/>
    <property type="match status" value="1"/>
</dbReference>
<sequence length="831" mass="92186">MGDVLRKFAMAALWSSLLAFVGAQHTESQTRGSSGYEYINPLIGTSNGGHVFPGATLPFGMAKAGPDSFGENQGGFDSGNTMIYGFSHMHDSGTGGSASLGNFPIFAQSGCPNDDFKACKYPYTERATERVPGSEHARPGYFDITLVDNIRTEMTVTNHTALYRFTFPEIPTTPNTTLHPHILVDLRDLPNTMSEGNITVDGKTGRITGNGKYSPSFGIGTYKSYFCLDFKGAAVKDSGVWSNYQATKAKNLRIPPIKPVNKKKKIEPRPAGGWVQFEKPIRGNQILARVGISLVSEEQACANAQREIPNANFDTLVAAAETAWRAKFDVTTIEDGGVSDVFLKAFWSGVYRAMISPQDYTGENPFWNSGVPYYDSYYCIWDSFRSIHPLITLLDPHSQTQMVRSLLDIYQHEGWLPDCRMSLCKGNTQGGSNADIVIADAYVKNIRDGIDWNLAYEAVIKDAEVEPPNWDVEGRGGLKSWKTLGYIPTENVDVEGNGTQTRSISRTVEYAYNDFVIATLARELGHTTDYQKYLERSGNWKNMFKSDQRSSVNGVDSGFEGFLQPRYMNGTWGYQDPIFCSPLLDFTGCYLNPSGKETYEGPVWLYTFFVPGDMATLITTLGGRDRFIARLNWLHESGVLYLGDEQAFLKVFLYHYVGRPALSAERAHQYIPSLFNDSVGGIPGNDDSGAMGSFEAFVMMGLFPNAGQDVYFIIPPFFKSISIKNGQTGKTATIRNVNFDPRHRNIYIQSATMNGVPYTRNWLQHNFFLEGGVLELTLGPQESAWGTRPEDVPPSLGPPGNKTVPGKLMGGRETKWQKAKLDWDISDSQRL</sequence>
<dbReference type="InterPro" id="IPR014718">
    <property type="entry name" value="GH-type_carb-bd"/>
</dbReference>
<dbReference type="GO" id="GO:0005634">
    <property type="term" value="C:nucleus"/>
    <property type="evidence" value="ECO:0007669"/>
    <property type="project" value="TreeGrafter"/>
</dbReference>
<dbReference type="GO" id="GO:0030246">
    <property type="term" value="F:carbohydrate binding"/>
    <property type="evidence" value="ECO:0007669"/>
    <property type="project" value="InterPro"/>
</dbReference>
<feature type="signal peptide" evidence="2">
    <location>
        <begin position="1"/>
        <end position="23"/>
    </location>
</feature>
<dbReference type="InterPro" id="IPR012939">
    <property type="entry name" value="Glyco_hydro_92"/>
</dbReference>
<dbReference type="Gene3D" id="1.20.1050.60">
    <property type="entry name" value="alpha-1,2-mannosidase"/>
    <property type="match status" value="1"/>
</dbReference>
<dbReference type="FunFam" id="1.20.1050.60:FF:000002">
    <property type="entry name" value="Glycosyl hydrolase family 92"/>
    <property type="match status" value="1"/>
</dbReference>
<dbReference type="Proteomes" id="UP000800039">
    <property type="component" value="Unassembled WGS sequence"/>
</dbReference>
<keyword evidence="6" id="KW-1185">Reference proteome</keyword>
<dbReference type="Gene3D" id="3.30.2080.10">
    <property type="entry name" value="GH92 mannosidase domain"/>
    <property type="match status" value="1"/>
</dbReference>
<evidence type="ECO:0000313" key="5">
    <source>
        <dbReference type="EMBL" id="KAF1848018.1"/>
    </source>
</evidence>
<protein>
    <submittedName>
        <fullName evidence="5">Glycoside hydrolase family 92 protein</fullName>
    </submittedName>
</protein>
<feature type="domain" description="Glycosyl hydrolase family 92" evidence="3">
    <location>
        <begin position="299"/>
        <end position="780"/>
    </location>
</feature>
<evidence type="ECO:0000259" key="4">
    <source>
        <dbReference type="Pfam" id="PF17678"/>
    </source>
</evidence>
<dbReference type="GO" id="GO:0006516">
    <property type="term" value="P:glycoprotein catabolic process"/>
    <property type="evidence" value="ECO:0007669"/>
    <property type="project" value="TreeGrafter"/>
</dbReference>
<dbReference type="Gene3D" id="2.70.98.10">
    <property type="match status" value="1"/>
</dbReference>
<accession>A0A9P4LB02</accession>
<dbReference type="EMBL" id="ML976615">
    <property type="protein sequence ID" value="KAF1848018.1"/>
    <property type="molecule type" value="Genomic_DNA"/>
</dbReference>
<dbReference type="NCBIfam" id="TIGR01180">
    <property type="entry name" value="aman2_put"/>
    <property type="match status" value="1"/>
</dbReference>
<dbReference type="InterPro" id="IPR008928">
    <property type="entry name" value="6-hairpin_glycosidase_sf"/>
</dbReference>
<dbReference type="InterPro" id="IPR050883">
    <property type="entry name" value="PNGase"/>
</dbReference>
<feature type="region of interest" description="Disordered" evidence="1">
    <location>
        <begin position="784"/>
        <end position="812"/>
    </location>
</feature>
<reference evidence="5" key="1">
    <citation type="submission" date="2020-01" db="EMBL/GenBank/DDBJ databases">
        <authorList>
            <consortium name="DOE Joint Genome Institute"/>
            <person name="Haridas S."/>
            <person name="Albert R."/>
            <person name="Binder M."/>
            <person name="Bloem J."/>
            <person name="Labutti K."/>
            <person name="Salamov A."/>
            <person name="Andreopoulos B."/>
            <person name="Baker S.E."/>
            <person name="Barry K."/>
            <person name="Bills G."/>
            <person name="Bluhm B.H."/>
            <person name="Cannon C."/>
            <person name="Castanera R."/>
            <person name="Culley D.E."/>
            <person name="Daum C."/>
            <person name="Ezra D."/>
            <person name="Gonzalez J.B."/>
            <person name="Henrissat B."/>
            <person name="Kuo A."/>
            <person name="Liang C."/>
            <person name="Lipzen A."/>
            <person name="Lutzoni F."/>
            <person name="Magnuson J."/>
            <person name="Mondo S."/>
            <person name="Nolan M."/>
            <person name="Ohm R."/>
            <person name="Pangilinan J."/>
            <person name="Park H.-J."/>
            <person name="Ramirez L."/>
            <person name="Alfaro M."/>
            <person name="Sun H."/>
            <person name="Tritt A."/>
            <person name="Yoshinaga Y."/>
            <person name="Zwiers L.-H."/>
            <person name="Turgeon B.G."/>
            <person name="Goodwin S.B."/>
            <person name="Spatafora J.W."/>
            <person name="Crous P.W."/>
            <person name="Grigoriev I.V."/>
        </authorList>
    </citation>
    <scope>NUCLEOTIDE SEQUENCE</scope>
    <source>
        <strain evidence="5">CBS 394.84</strain>
    </source>
</reference>
<dbReference type="Gene3D" id="1.20.1610.10">
    <property type="entry name" value="alpha-1,2-mannosidases domains"/>
    <property type="match status" value="1"/>
</dbReference>
<comment type="caution">
    <text evidence="5">The sequence shown here is derived from an EMBL/GenBank/DDBJ whole genome shotgun (WGS) entry which is preliminary data.</text>
</comment>
<evidence type="ECO:0000256" key="2">
    <source>
        <dbReference type="SAM" id="SignalP"/>
    </source>
</evidence>
<dbReference type="Pfam" id="PF17678">
    <property type="entry name" value="Glyco_hydro_92N"/>
    <property type="match status" value="1"/>
</dbReference>
<dbReference type="GO" id="GO:0005829">
    <property type="term" value="C:cytosol"/>
    <property type="evidence" value="ECO:0007669"/>
    <property type="project" value="TreeGrafter"/>
</dbReference>
<proteinExistence type="predicted"/>
<dbReference type="Pfam" id="PF07971">
    <property type="entry name" value="Glyco_hydro_92"/>
    <property type="match status" value="1"/>
</dbReference>
<feature type="chain" id="PRO_5040449799" evidence="2">
    <location>
        <begin position="24"/>
        <end position="831"/>
    </location>
</feature>